<dbReference type="Proteomes" id="UP000319210">
    <property type="component" value="Unassembled WGS sequence"/>
</dbReference>
<accession>A0A4Y3QYB7</accession>
<organism evidence="1 2">
    <name type="scientific">Streptomyces cacaoi</name>
    <dbReference type="NCBI Taxonomy" id="1898"/>
    <lineage>
        <taxon>Bacteria</taxon>
        <taxon>Bacillati</taxon>
        <taxon>Actinomycetota</taxon>
        <taxon>Actinomycetes</taxon>
        <taxon>Kitasatosporales</taxon>
        <taxon>Streptomycetaceae</taxon>
        <taxon>Streptomyces</taxon>
    </lineage>
</organism>
<keyword evidence="2" id="KW-1185">Reference proteome</keyword>
<dbReference type="InterPro" id="IPR058154">
    <property type="entry name" value="Bxb1_TTP-like"/>
</dbReference>
<reference evidence="1 2" key="1">
    <citation type="submission" date="2019-06" db="EMBL/GenBank/DDBJ databases">
        <title>Whole genome shotgun sequence of Streptomyces cacaoi subsp. cacaoi NBRC 12748.</title>
        <authorList>
            <person name="Hosoyama A."/>
            <person name="Uohara A."/>
            <person name="Ohji S."/>
            <person name="Ichikawa N."/>
        </authorList>
    </citation>
    <scope>NUCLEOTIDE SEQUENCE [LARGE SCALE GENOMIC DNA]</scope>
    <source>
        <strain evidence="1 2">NBRC 12748</strain>
    </source>
</reference>
<dbReference type="RefSeq" id="WP_141275429.1">
    <property type="nucleotide sequence ID" value="NZ_BJMM01000012.1"/>
</dbReference>
<comment type="caution">
    <text evidence="1">The sequence shown here is derived from an EMBL/GenBank/DDBJ whole genome shotgun (WGS) entry which is preliminary data.</text>
</comment>
<gene>
    <name evidence="1" type="ORF">SCA03_29970</name>
</gene>
<evidence type="ECO:0000313" key="1">
    <source>
        <dbReference type="EMBL" id="GEB50446.1"/>
    </source>
</evidence>
<evidence type="ECO:0000313" key="2">
    <source>
        <dbReference type="Proteomes" id="UP000319210"/>
    </source>
</evidence>
<evidence type="ECO:0008006" key="3">
    <source>
        <dbReference type="Google" id="ProtNLM"/>
    </source>
</evidence>
<dbReference type="Pfam" id="PF25681">
    <property type="entry name" value="Phage_TTP_17"/>
    <property type="match status" value="1"/>
</dbReference>
<dbReference type="OrthoDB" id="3537183at2"/>
<dbReference type="AlphaFoldDB" id="A0A4Y3QYB7"/>
<name>A0A4Y3QYB7_STRCI</name>
<proteinExistence type="predicted"/>
<sequence length="192" mass="20233">MAHDVIVPGTGYVYVAEASTPAPAFPFAPAEAPDGWTSIGNTSIENGIEMSVDGDDPETLGSWQDPNITSTNPSKTYSLTINLEDITVETLQLYYGATKDAVDKDGNFTIPAQPTPVEKAMFIIASDGSNVVGWYYPRTSIVGSDSITLDPTAITEVPVKATILSGVISGRTSLGKVFPKAPLSEIPPPPSE</sequence>
<dbReference type="EMBL" id="BJMM01000012">
    <property type="protein sequence ID" value="GEB50446.1"/>
    <property type="molecule type" value="Genomic_DNA"/>
</dbReference>
<protein>
    <recommendedName>
        <fullName evidence="3">Phage tail protein</fullName>
    </recommendedName>
</protein>